<accession>A0ABR2ZD86</accession>
<gene>
    <name evidence="2" type="ORF">AAF712_013592</name>
</gene>
<dbReference type="InterPro" id="IPR036322">
    <property type="entry name" value="WD40_repeat_dom_sf"/>
</dbReference>
<keyword evidence="3" id="KW-1185">Reference proteome</keyword>
<dbReference type="EMBL" id="JBBXMP010000214">
    <property type="protein sequence ID" value="KAL0059627.1"/>
    <property type="molecule type" value="Genomic_DNA"/>
</dbReference>
<dbReference type="Proteomes" id="UP001437256">
    <property type="component" value="Unassembled WGS sequence"/>
</dbReference>
<dbReference type="SUPFAM" id="SSF50978">
    <property type="entry name" value="WD40 repeat-like"/>
    <property type="match status" value="1"/>
</dbReference>
<organism evidence="2 3">
    <name type="scientific">Marasmius tenuissimus</name>
    <dbReference type="NCBI Taxonomy" id="585030"/>
    <lineage>
        <taxon>Eukaryota</taxon>
        <taxon>Fungi</taxon>
        <taxon>Dikarya</taxon>
        <taxon>Basidiomycota</taxon>
        <taxon>Agaricomycotina</taxon>
        <taxon>Agaricomycetes</taxon>
        <taxon>Agaricomycetidae</taxon>
        <taxon>Agaricales</taxon>
        <taxon>Marasmiineae</taxon>
        <taxon>Marasmiaceae</taxon>
        <taxon>Marasmius</taxon>
    </lineage>
</organism>
<feature type="region of interest" description="Disordered" evidence="1">
    <location>
        <begin position="566"/>
        <end position="589"/>
    </location>
</feature>
<evidence type="ECO:0000313" key="2">
    <source>
        <dbReference type="EMBL" id="KAL0059627.1"/>
    </source>
</evidence>
<dbReference type="Gene3D" id="2.130.10.10">
    <property type="entry name" value="YVTN repeat-like/Quinoprotein amine dehydrogenase"/>
    <property type="match status" value="1"/>
</dbReference>
<evidence type="ECO:0000313" key="3">
    <source>
        <dbReference type="Proteomes" id="UP001437256"/>
    </source>
</evidence>
<evidence type="ECO:0000256" key="1">
    <source>
        <dbReference type="SAM" id="MobiDB-lite"/>
    </source>
</evidence>
<name>A0ABR2ZD86_9AGAR</name>
<feature type="compositionally biased region" description="Acidic residues" evidence="1">
    <location>
        <begin position="576"/>
        <end position="589"/>
    </location>
</feature>
<dbReference type="InterPro" id="IPR001680">
    <property type="entry name" value="WD40_rpt"/>
</dbReference>
<reference evidence="2 3" key="1">
    <citation type="submission" date="2024-05" db="EMBL/GenBank/DDBJ databases">
        <title>A draft genome resource for the thread blight pathogen Marasmius tenuissimus strain MS-2.</title>
        <authorList>
            <person name="Yulfo-Soto G.E."/>
            <person name="Baruah I.K."/>
            <person name="Amoako-Attah I."/>
            <person name="Bukari Y."/>
            <person name="Meinhardt L.W."/>
            <person name="Bailey B.A."/>
            <person name="Cohen S.P."/>
        </authorList>
    </citation>
    <scope>NUCLEOTIDE SEQUENCE [LARGE SCALE GENOMIC DNA]</scope>
    <source>
        <strain evidence="2 3">MS-2</strain>
    </source>
</reference>
<proteinExistence type="predicted"/>
<comment type="caution">
    <text evidence="2">The sequence shown here is derived from an EMBL/GenBank/DDBJ whole genome shotgun (WGS) entry which is preliminary data.</text>
</comment>
<sequence length="670" mass="75289">MSFAKRLDGTAKKLSKLTRSRDDREEKIEGILHSVCSIVRELVASSAVGKEEKSALVEKAHGILNDGIEWCYGDEDSGIDFIASFAHTEGTLLDNGEDKLLGSINDEAYEQLLSIFTRMVPNDKKSELVDNFRKERPRQKPWWETPIPHPKTTPLSRFREEGTLSQLPVPPESSAQAFSLYQAMAEISADQIISPSSPLCISADNQFIAVAGAGGYKNRSPYLSFSHLNDSTSDFSASTVELGFGDIANHIALDDVRKLVWVSDGDRVKSYTWGPGTEDRRRKGLLPTHTLSCPSGVEGPIMVRESRIIQGGKGKIAYWNVEDLKTHGPDGKQRIGKAISTEDTWRDDYEEIETSSGSKAGGTIQLQDQPSFSIQTWHPLPTCSSQVLCASDVQSDHDYSLISVDLESGKRVGRYLGHGGTITYFSSDPVSEPNTFLTACSDTYARLYDCRQPLPVLTFEAENGGFCHSAVYAHPNGLPFVFTGGTKSEVIRLWDVRARRLVYELSTGNTSVEGLAWDSQRNTLYAATECSYLGRMGDHYGYRIAKRPKPPQEALARARANDPKFKKTKTVYRGDSDDDEDEDGDEDMEEEVEYWEDYNTEYEEEEEEEDFYEAYETKCWPSKAHHPENYFRRMHDAGEHCLYRYKFAIDADPGMYPGYGQATLERDNYW</sequence>
<protein>
    <submittedName>
        <fullName evidence="2">Uncharacterized protein</fullName>
    </submittedName>
</protein>
<dbReference type="SMART" id="SM00320">
    <property type="entry name" value="WD40"/>
    <property type="match status" value="2"/>
</dbReference>
<dbReference type="InterPro" id="IPR015943">
    <property type="entry name" value="WD40/YVTN_repeat-like_dom_sf"/>
</dbReference>